<feature type="region of interest" description="Disordered" evidence="1">
    <location>
        <begin position="237"/>
        <end position="287"/>
    </location>
</feature>
<feature type="compositionally biased region" description="Polar residues" evidence="1">
    <location>
        <begin position="314"/>
        <end position="331"/>
    </location>
</feature>
<sequence>MTSKLADPAIAQPASAPSTKKKSPWQTWRTMDDTSKLQTNQLLLETSSRLNDAFTELCTFLDSLDSDLTALSNQRKHGQDDVISRIRSKLRLIHHPVLPMVYIAVETIQDAALTLAPVGSTLQLHERNEARRKSEAVCSYSGGGSKKKDGCRMQLMGDFLERSSLDWVQAVGERCVGSRLALGVQQEEGEGDCEEMIMGAADLKVPALPPIQLGGNELGVIEAGYAAGLGTNLSACESNRTHKKRSRGKRFQDESNDERTNTIRSKASKDAGDDDPGSEQDFGTETTVDVDALVSGLKKVDASESNLEKGKSAASCQKTNDTSPSMPSSQPLKKRKLAAVSRQSKSTALPKKKTKKQRATKARAKEFPLPPPAKGSQYTKPEAVSIARAYPKDTNARGSAMQAMIDKGYVPSSKRTIQRLIKLTEDEGKPVPDTPWGSSNGGAPPILGNSDIDAIVARIIHKNARIHGKSDIVEMLVHAARAKMKQRGEDPEGAKTRFSSGVIHNYWVIFKSKLPERYWA</sequence>
<evidence type="ECO:0000313" key="2">
    <source>
        <dbReference type="EMBL" id="KAL3775302.1"/>
    </source>
</evidence>
<name>A0ABD3NHJ5_9STRA</name>
<evidence type="ECO:0000313" key="3">
    <source>
        <dbReference type="Proteomes" id="UP001530400"/>
    </source>
</evidence>
<feature type="compositionally biased region" description="Basic and acidic residues" evidence="1">
    <location>
        <begin position="250"/>
        <end position="271"/>
    </location>
</feature>
<feature type="region of interest" description="Disordered" evidence="1">
    <location>
        <begin position="300"/>
        <end position="380"/>
    </location>
</feature>
<protein>
    <submittedName>
        <fullName evidence="2">Uncharacterized protein</fullName>
    </submittedName>
</protein>
<evidence type="ECO:0000256" key="1">
    <source>
        <dbReference type="SAM" id="MobiDB-lite"/>
    </source>
</evidence>
<dbReference type="EMBL" id="JALLPJ020001159">
    <property type="protein sequence ID" value="KAL3775302.1"/>
    <property type="molecule type" value="Genomic_DNA"/>
</dbReference>
<feature type="region of interest" description="Disordered" evidence="1">
    <location>
        <begin position="1"/>
        <end position="26"/>
    </location>
</feature>
<dbReference type="Proteomes" id="UP001530400">
    <property type="component" value="Unassembled WGS sequence"/>
</dbReference>
<organism evidence="2 3">
    <name type="scientific">Cyclotella atomus</name>
    <dbReference type="NCBI Taxonomy" id="382360"/>
    <lineage>
        <taxon>Eukaryota</taxon>
        <taxon>Sar</taxon>
        <taxon>Stramenopiles</taxon>
        <taxon>Ochrophyta</taxon>
        <taxon>Bacillariophyta</taxon>
        <taxon>Coscinodiscophyceae</taxon>
        <taxon>Thalassiosirophycidae</taxon>
        <taxon>Stephanodiscales</taxon>
        <taxon>Stephanodiscaceae</taxon>
        <taxon>Cyclotella</taxon>
    </lineage>
</organism>
<keyword evidence="3" id="KW-1185">Reference proteome</keyword>
<comment type="caution">
    <text evidence="2">The sequence shown here is derived from an EMBL/GenBank/DDBJ whole genome shotgun (WGS) entry which is preliminary data.</text>
</comment>
<gene>
    <name evidence="2" type="ORF">ACHAWO_001296</name>
</gene>
<feature type="compositionally biased region" description="Basic residues" evidence="1">
    <location>
        <begin position="350"/>
        <end position="362"/>
    </location>
</feature>
<feature type="compositionally biased region" description="Basic and acidic residues" evidence="1">
    <location>
        <begin position="300"/>
        <end position="311"/>
    </location>
</feature>
<accession>A0ABD3NHJ5</accession>
<proteinExistence type="predicted"/>
<reference evidence="2 3" key="1">
    <citation type="submission" date="2024-10" db="EMBL/GenBank/DDBJ databases">
        <title>Updated reference genomes for cyclostephanoid diatoms.</title>
        <authorList>
            <person name="Roberts W.R."/>
            <person name="Alverson A.J."/>
        </authorList>
    </citation>
    <scope>NUCLEOTIDE SEQUENCE [LARGE SCALE GENOMIC DNA]</scope>
    <source>
        <strain evidence="2 3">AJA010-31</strain>
    </source>
</reference>
<dbReference type="AlphaFoldDB" id="A0ABD3NHJ5"/>